<evidence type="ECO:0000256" key="1">
    <source>
        <dbReference type="ARBA" id="ARBA00004370"/>
    </source>
</evidence>
<evidence type="ECO:0000313" key="8">
    <source>
        <dbReference type="EMBL" id="CAF2106183.1"/>
    </source>
</evidence>
<sequence>MGSLQNMNRSLATEEQFTLIIQLTNSIFPLFVLPLATIGNSLCFLVFCRPKFQKRLTRTSSICVRLLCLNDLILLYLFVIDVLLKAYKPPTRIYSTPATCRLYKWIRYSLLDFSAYLQLGLTTDRFICCVYHRYYSRWCKRHYLYYLLFIAFICIFAKNSSFLSNSYAYYLSINKDRSVKCSVKIESVYFTMYMAYGQSLIDVVFITCLPFFLILYFNSRILREVLRLRTECWSTLTRLIHIAPTQSGNSLVITTNSITLPSTTTTTTTVIIRRHRAKHRRLHLTFALGCISFIFIFSTAPYKIFKIVERHDKVIRDQDKGGTAKSIHMQLAEVIIDCFVYLSCSTPFFVCFATSSMFRDELRRVFQ</sequence>
<dbReference type="AlphaFoldDB" id="A0A816RNE2"/>
<reference evidence="7" key="1">
    <citation type="submission" date="2021-02" db="EMBL/GenBank/DDBJ databases">
        <authorList>
            <person name="Nowell W R."/>
        </authorList>
    </citation>
    <scope>NUCLEOTIDE SEQUENCE</scope>
</reference>
<feature type="domain" description="G-protein coupled receptors family 1 profile" evidence="6">
    <location>
        <begin position="39"/>
        <end position="350"/>
    </location>
</feature>
<proteinExistence type="predicted"/>
<dbReference type="InterPro" id="IPR052954">
    <property type="entry name" value="GPCR-Ligand_Int"/>
</dbReference>
<organism evidence="7 9">
    <name type="scientific">Rotaria magnacalcarata</name>
    <dbReference type="NCBI Taxonomy" id="392030"/>
    <lineage>
        <taxon>Eukaryota</taxon>
        <taxon>Metazoa</taxon>
        <taxon>Spiralia</taxon>
        <taxon>Gnathifera</taxon>
        <taxon>Rotifera</taxon>
        <taxon>Eurotatoria</taxon>
        <taxon>Bdelloidea</taxon>
        <taxon>Philodinida</taxon>
        <taxon>Philodinidae</taxon>
        <taxon>Rotaria</taxon>
    </lineage>
</organism>
<dbReference type="EMBL" id="CAJNRG010008666">
    <property type="protein sequence ID" value="CAF2106183.1"/>
    <property type="molecule type" value="Genomic_DNA"/>
</dbReference>
<dbReference type="GO" id="GO:0016020">
    <property type="term" value="C:membrane"/>
    <property type="evidence" value="ECO:0007669"/>
    <property type="project" value="UniProtKB-SubCell"/>
</dbReference>
<feature type="transmembrane region" description="Helical" evidence="5">
    <location>
        <begin position="27"/>
        <end position="47"/>
    </location>
</feature>
<keyword evidence="2 5" id="KW-0812">Transmembrane</keyword>
<gene>
    <name evidence="7" type="ORF">WKI299_LOCUS15031</name>
    <name evidence="8" type="ORF">XDN619_LOCUS19806</name>
</gene>
<keyword evidence="4 5" id="KW-0472">Membrane</keyword>
<dbReference type="Proteomes" id="UP000663887">
    <property type="component" value="Unassembled WGS sequence"/>
</dbReference>
<dbReference type="PROSITE" id="PS50262">
    <property type="entry name" value="G_PROTEIN_RECEP_F1_2"/>
    <property type="match status" value="1"/>
</dbReference>
<comment type="subcellular location">
    <subcellularLocation>
        <location evidence="1">Membrane</location>
    </subcellularLocation>
</comment>
<keyword evidence="3 5" id="KW-1133">Transmembrane helix</keyword>
<evidence type="ECO:0000313" key="7">
    <source>
        <dbReference type="EMBL" id="CAF2075494.1"/>
    </source>
</evidence>
<dbReference type="Pfam" id="PF00001">
    <property type="entry name" value="7tm_1"/>
    <property type="match status" value="1"/>
</dbReference>
<dbReference type="InterPro" id="IPR000276">
    <property type="entry name" value="GPCR_Rhodpsn"/>
</dbReference>
<name>A0A816RNE2_9BILA</name>
<dbReference type="InterPro" id="IPR017452">
    <property type="entry name" value="GPCR_Rhodpsn_7TM"/>
</dbReference>
<evidence type="ECO:0000256" key="5">
    <source>
        <dbReference type="SAM" id="Phobius"/>
    </source>
</evidence>
<dbReference type="PANTHER" id="PTHR46641">
    <property type="entry name" value="FMRFAMIDE RECEPTOR-RELATED"/>
    <property type="match status" value="1"/>
</dbReference>
<dbReference type="EMBL" id="CAJNRF010005877">
    <property type="protein sequence ID" value="CAF2075494.1"/>
    <property type="molecule type" value="Genomic_DNA"/>
</dbReference>
<protein>
    <recommendedName>
        <fullName evidence="6">G-protein coupled receptors family 1 profile domain-containing protein</fullName>
    </recommendedName>
</protein>
<dbReference type="Gene3D" id="1.20.1070.10">
    <property type="entry name" value="Rhodopsin 7-helix transmembrane proteins"/>
    <property type="match status" value="1"/>
</dbReference>
<feature type="transmembrane region" description="Helical" evidence="5">
    <location>
        <begin position="67"/>
        <end position="87"/>
    </location>
</feature>
<dbReference type="PANTHER" id="PTHR46641:SF25">
    <property type="entry name" value="CNMAMIDE RECEPTOR-RELATED"/>
    <property type="match status" value="1"/>
</dbReference>
<accession>A0A816RNE2</accession>
<feature type="transmembrane region" description="Helical" evidence="5">
    <location>
        <begin position="339"/>
        <end position="358"/>
    </location>
</feature>
<evidence type="ECO:0000259" key="6">
    <source>
        <dbReference type="PROSITE" id="PS50262"/>
    </source>
</evidence>
<feature type="transmembrane region" description="Helical" evidence="5">
    <location>
        <begin position="143"/>
        <end position="162"/>
    </location>
</feature>
<dbReference type="GO" id="GO:0004930">
    <property type="term" value="F:G protein-coupled receptor activity"/>
    <property type="evidence" value="ECO:0007669"/>
    <property type="project" value="InterPro"/>
</dbReference>
<feature type="transmembrane region" description="Helical" evidence="5">
    <location>
        <begin position="193"/>
        <end position="217"/>
    </location>
</feature>
<comment type="caution">
    <text evidence="7">The sequence shown here is derived from an EMBL/GenBank/DDBJ whole genome shotgun (WGS) entry which is preliminary data.</text>
</comment>
<dbReference type="Proteomes" id="UP000663856">
    <property type="component" value="Unassembled WGS sequence"/>
</dbReference>
<evidence type="ECO:0000256" key="3">
    <source>
        <dbReference type="ARBA" id="ARBA00022989"/>
    </source>
</evidence>
<feature type="transmembrane region" description="Helical" evidence="5">
    <location>
        <begin position="113"/>
        <end position="131"/>
    </location>
</feature>
<feature type="transmembrane region" description="Helical" evidence="5">
    <location>
        <begin position="282"/>
        <end position="302"/>
    </location>
</feature>
<evidence type="ECO:0000256" key="4">
    <source>
        <dbReference type="ARBA" id="ARBA00023136"/>
    </source>
</evidence>
<evidence type="ECO:0000313" key="9">
    <source>
        <dbReference type="Proteomes" id="UP000663856"/>
    </source>
</evidence>
<evidence type="ECO:0000256" key="2">
    <source>
        <dbReference type="ARBA" id="ARBA00022692"/>
    </source>
</evidence>
<dbReference type="SUPFAM" id="SSF81321">
    <property type="entry name" value="Family A G protein-coupled receptor-like"/>
    <property type="match status" value="1"/>
</dbReference>